<dbReference type="EMBL" id="SGWX01000001">
    <property type="protein sequence ID" value="RZS61681.1"/>
    <property type="molecule type" value="Genomic_DNA"/>
</dbReference>
<organism evidence="2 3">
    <name type="scientific">Xylanimonas ulmi</name>
    <dbReference type="NCBI Taxonomy" id="228973"/>
    <lineage>
        <taxon>Bacteria</taxon>
        <taxon>Bacillati</taxon>
        <taxon>Actinomycetota</taxon>
        <taxon>Actinomycetes</taxon>
        <taxon>Micrococcales</taxon>
        <taxon>Promicromonosporaceae</taxon>
        <taxon>Xylanimonas</taxon>
    </lineage>
</organism>
<dbReference type="AlphaFoldDB" id="A0A4Q7M301"/>
<keyword evidence="3" id="KW-1185">Reference proteome</keyword>
<dbReference type="RefSeq" id="WP_130414566.1">
    <property type="nucleotide sequence ID" value="NZ_SGWX01000001.1"/>
</dbReference>
<evidence type="ECO:0000256" key="1">
    <source>
        <dbReference type="SAM" id="MobiDB-lite"/>
    </source>
</evidence>
<accession>A0A4Q7M301</accession>
<protein>
    <submittedName>
        <fullName evidence="2">Uncharacterized protein</fullName>
    </submittedName>
</protein>
<feature type="region of interest" description="Disordered" evidence="1">
    <location>
        <begin position="54"/>
        <end position="87"/>
    </location>
</feature>
<reference evidence="2 3" key="1">
    <citation type="submission" date="2019-02" db="EMBL/GenBank/DDBJ databases">
        <title>Sequencing the genomes of 1000 actinobacteria strains.</title>
        <authorList>
            <person name="Klenk H.-P."/>
        </authorList>
    </citation>
    <scope>NUCLEOTIDE SEQUENCE [LARGE SCALE GENOMIC DNA]</scope>
    <source>
        <strain evidence="2 3">DSM 16932</strain>
    </source>
</reference>
<evidence type="ECO:0000313" key="2">
    <source>
        <dbReference type="EMBL" id="RZS61681.1"/>
    </source>
</evidence>
<evidence type="ECO:0000313" key="3">
    <source>
        <dbReference type="Proteomes" id="UP000293852"/>
    </source>
</evidence>
<sequence length="87" mass="9138">MASIVKVTAPDGTPVAPSDEPGLVAYWVRRGYVVEYDVADGVPGEAVNEVTGEVTPAGEPLPVLEQDGGDPLPDVDPKPVTRRRKTA</sequence>
<name>A0A4Q7M301_9MICO</name>
<proteinExistence type="predicted"/>
<comment type="caution">
    <text evidence="2">The sequence shown here is derived from an EMBL/GenBank/DDBJ whole genome shotgun (WGS) entry which is preliminary data.</text>
</comment>
<dbReference type="Proteomes" id="UP000293852">
    <property type="component" value="Unassembled WGS sequence"/>
</dbReference>
<gene>
    <name evidence="2" type="ORF">EV386_1991</name>
</gene>